<dbReference type="OrthoDB" id="1999421at2759"/>
<evidence type="ECO:0000313" key="2">
    <source>
        <dbReference type="Proteomes" id="UP000631114"/>
    </source>
</evidence>
<proteinExistence type="predicted"/>
<sequence>MLMKLALSIENEDIYWAKFMKGKYINQVGLWSKNKDSTVWNGIIWALQEMRKHQGWVARNGQNINLWLDNWACDKVICDSIELNKSSGSFAQQNLIAASSITHGPFLQQ</sequence>
<reference evidence="1 2" key="1">
    <citation type="submission" date="2020-10" db="EMBL/GenBank/DDBJ databases">
        <title>The Coptis chinensis genome and diversification of protoberbering-type alkaloids.</title>
        <authorList>
            <person name="Wang B."/>
            <person name="Shu S."/>
            <person name="Song C."/>
            <person name="Liu Y."/>
        </authorList>
    </citation>
    <scope>NUCLEOTIDE SEQUENCE [LARGE SCALE GENOMIC DNA]</scope>
    <source>
        <strain evidence="1">HL-2020</strain>
        <tissue evidence="1">Leaf</tissue>
    </source>
</reference>
<dbReference type="AlphaFoldDB" id="A0A835I0P6"/>
<accession>A0A835I0P6</accession>
<dbReference type="Proteomes" id="UP000631114">
    <property type="component" value="Unassembled WGS sequence"/>
</dbReference>
<comment type="caution">
    <text evidence="1">The sequence shown here is derived from an EMBL/GenBank/DDBJ whole genome shotgun (WGS) entry which is preliminary data.</text>
</comment>
<keyword evidence="2" id="KW-1185">Reference proteome</keyword>
<organism evidence="1 2">
    <name type="scientific">Coptis chinensis</name>
    <dbReference type="NCBI Taxonomy" id="261450"/>
    <lineage>
        <taxon>Eukaryota</taxon>
        <taxon>Viridiplantae</taxon>
        <taxon>Streptophyta</taxon>
        <taxon>Embryophyta</taxon>
        <taxon>Tracheophyta</taxon>
        <taxon>Spermatophyta</taxon>
        <taxon>Magnoliopsida</taxon>
        <taxon>Ranunculales</taxon>
        <taxon>Ranunculaceae</taxon>
        <taxon>Coptidoideae</taxon>
        <taxon>Coptis</taxon>
    </lineage>
</organism>
<evidence type="ECO:0000313" key="1">
    <source>
        <dbReference type="EMBL" id="KAF9608316.1"/>
    </source>
</evidence>
<dbReference type="EMBL" id="JADFTS010000004">
    <property type="protein sequence ID" value="KAF9608316.1"/>
    <property type="molecule type" value="Genomic_DNA"/>
</dbReference>
<gene>
    <name evidence="1" type="ORF">IFM89_008938</name>
</gene>
<name>A0A835I0P6_9MAGN</name>
<protein>
    <submittedName>
        <fullName evidence="1">Uncharacterized protein</fullName>
    </submittedName>
</protein>